<evidence type="ECO:0000313" key="2">
    <source>
        <dbReference type="Proteomes" id="UP001501243"/>
    </source>
</evidence>
<evidence type="ECO:0000313" key="1">
    <source>
        <dbReference type="EMBL" id="GAA4509485.1"/>
    </source>
</evidence>
<dbReference type="Proteomes" id="UP001501243">
    <property type="component" value="Unassembled WGS sequence"/>
</dbReference>
<organism evidence="1 2">
    <name type="scientific">Hymenobacter ginsengisoli</name>
    <dbReference type="NCBI Taxonomy" id="1051626"/>
    <lineage>
        <taxon>Bacteria</taxon>
        <taxon>Pseudomonadati</taxon>
        <taxon>Bacteroidota</taxon>
        <taxon>Cytophagia</taxon>
        <taxon>Cytophagales</taxon>
        <taxon>Hymenobacteraceae</taxon>
        <taxon>Hymenobacter</taxon>
    </lineage>
</organism>
<comment type="caution">
    <text evidence="1">The sequence shown here is derived from an EMBL/GenBank/DDBJ whole genome shotgun (WGS) entry which is preliminary data.</text>
</comment>
<accession>A0ABP8QTL9</accession>
<dbReference type="RefSeq" id="WP_208133286.1">
    <property type="nucleotide sequence ID" value="NZ_BAABGQ010000016.1"/>
</dbReference>
<name>A0ABP8QTL9_9BACT</name>
<keyword evidence="2" id="KW-1185">Reference proteome</keyword>
<protein>
    <submittedName>
        <fullName evidence="1">Uncharacterized protein</fullName>
    </submittedName>
</protein>
<reference evidence="2" key="1">
    <citation type="journal article" date="2019" name="Int. J. Syst. Evol. Microbiol.">
        <title>The Global Catalogue of Microorganisms (GCM) 10K type strain sequencing project: providing services to taxonomists for standard genome sequencing and annotation.</title>
        <authorList>
            <consortium name="The Broad Institute Genomics Platform"/>
            <consortium name="The Broad Institute Genome Sequencing Center for Infectious Disease"/>
            <person name="Wu L."/>
            <person name="Ma J."/>
        </authorList>
    </citation>
    <scope>NUCLEOTIDE SEQUENCE [LARGE SCALE GENOMIC DNA]</scope>
    <source>
        <strain evidence="2">JCM 17841</strain>
    </source>
</reference>
<sequence length="97" mass="10892">MKHAFSTTATCAATESQPVDGQCGWDRMLQHPFLTVCQVGRLPRDIIYPSLMERGGLPDVETVAEKLKNLGIVAPKGFYERIYLDEAFDEGNGFQQW</sequence>
<proteinExistence type="predicted"/>
<gene>
    <name evidence="1" type="ORF">GCM10023172_43050</name>
</gene>
<dbReference type="EMBL" id="BAABGQ010000016">
    <property type="protein sequence ID" value="GAA4509485.1"/>
    <property type="molecule type" value="Genomic_DNA"/>
</dbReference>